<feature type="transmembrane region" description="Helical" evidence="7">
    <location>
        <begin position="370"/>
        <end position="396"/>
    </location>
</feature>
<dbReference type="SUPFAM" id="SSF103473">
    <property type="entry name" value="MFS general substrate transporter"/>
    <property type="match status" value="1"/>
</dbReference>
<keyword evidence="4 7" id="KW-0812">Transmembrane</keyword>
<evidence type="ECO:0000256" key="1">
    <source>
        <dbReference type="ARBA" id="ARBA00004651"/>
    </source>
</evidence>
<dbReference type="PANTHER" id="PTHR42718:SF47">
    <property type="entry name" value="METHYL VIOLOGEN RESISTANCE PROTEIN SMVA"/>
    <property type="match status" value="1"/>
</dbReference>
<dbReference type="Gene3D" id="1.20.1720.10">
    <property type="entry name" value="Multidrug resistance protein D"/>
    <property type="match status" value="1"/>
</dbReference>
<keyword evidence="12" id="KW-1185">Reference proteome</keyword>
<feature type="transmembrane region" description="Helical" evidence="7">
    <location>
        <begin position="61"/>
        <end position="79"/>
    </location>
</feature>
<keyword evidence="6 7" id="KW-0472">Membrane</keyword>
<name>A0A6P1DBD8_9NOCA</name>
<feature type="transmembrane region" description="Helical" evidence="7">
    <location>
        <begin position="236"/>
        <end position="257"/>
    </location>
</feature>
<evidence type="ECO:0000256" key="5">
    <source>
        <dbReference type="ARBA" id="ARBA00022989"/>
    </source>
</evidence>
<dbReference type="EMBL" id="JAAGUZ010000064">
    <property type="protein sequence ID" value="NEW46919.1"/>
    <property type="molecule type" value="Genomic_DNA"/>
</dbReference>
<comment type="caution">
    <text evidence="9">The sequence shown here is derived from an EMBL/GenBank/DDBJ whole genome shotgun (WGS) entry which is preliminary data.</text>
</comment>
<evidence type="ECO:0000259" key="8">
    <source>
        <dbReference type="PROSITE" id="PS50850"/>
    </source>
</evidence>
<dbReference type="AlphaFoldDB" id="A0A6P1DBD8"/>
<feature type="domain" description="Major facilitator superfamily (MFS) profile" evidence="8">
    <location>
        <begin position="25"/>
        <end position="511"/>
    </location>
</feature>
<dbReference type="Proteomes" id="UP000468928">
    <property type="component" value="Unassembled WGS sequence"/>
</dbReference>
<dbReference type="Gene3D" id="1.20.1250.20">
    <property type="entry name" value="MFS general substrate transporter like domains"/>
    <property type="match status" value="1"/>
</dbReference>
<organism evidence="9 11">
    <name type="scientific">Nocardia cyriacigeorgica</name>
    <dbReference type="NCBI Taxonomy" id="135487"/>
    <lineage>
        <taxon>Bacteria</taxon>
        <taxon>Bacillati</taxon>
        <taxon>Actinomycetota</taxon>
        <taxon>Actinomycetes</taxon>
        <taxon>Mycobacteriales</taxon>
        <taxon>Nocardiaceae</taxon>
        <taxon>Nocardia</taxon>
    </lineage>
</organism>
<comment type="subcellular location">
    <subcellularLocation>
        <location evidence="1">Cell membrane</location>
        <topology evidence="1">Multi-pass membrane protein</topology>
    </subcellularLocation>
</comment>
<feature type="transmembrane region" description="Helical" evidence="7">
    <location>
        <begin position="481"/>
        <end position="504"/>
    </location>
</feature>
<feature type="transmembrane region" description="Helical" evidence="7">
    <location>
        <begin position="211"/>
        <end position="230"/>
    </location>
</feature>
<evidence type="ECO:0000256" key="7">
    <source>
        <dbReference type="SAM" id="Phobius"/>
    </source>
</evidence>
<feature type="transmembrane region" description="Helical" evidence="7">
    <location>
        <begin position="91"/>
        <end position="110"/>
    </location>
</feature>
<feature type="transmembrane region" description="Helical" evidence="7">
    <location>
        <begin position="23"/>
        <end position="49"/>
    </location>
</feature>
<dbReference type="Pfam" id="PF07690">
    <property type="entry name" value="MFS_1"/>
    <property type="match status" value="1"/>
</dbReference>
<dbReference type="InterPro" id="IPR036259">
    <property type="entry name" value="MFS_trans_sf"/>
</dbReference>
<feature type="transmembrane region" description="Helical" evidence="7">
    <location>
        <begin position="149"/>
        <end position="171"/>
    </location>
</feature>
<dbReference type="CDD" id="cd17321">
    <property type="entry name" value="MFS_MMR_MDR_like"/>
    <property type="match status" value="1"/>
</dbReference>
<proteinExistence type="predicted"/>
<evidence type="ECO:0000313" key="11">
    <source>
        <dbReference type="Proteomes" id="UP000468928"/>
    </source>
</evidence>
<keyword evidence="2" id="KW-0813">Transport</keyword>
<dbReference type="GO" id="GO:0005886">
    <property type="term" value="C:plasma membrane"/>
    <property type="evidence" value="ECO:0007669"/>
    <property type="project" value="UniProtKB-SubCell"/>
</dbReference>
<feature type="transmembrane region" description="Helical" evidence="7">
    <location>
        <begin position="343"/>
        <end position="364"/>
    </location>
</feature>
<dbReference type="EMBL" id="JAAGUX010000001">
    <property type="protein sequence ID" value="NEW54235.1"/>
    <property type="molecule type" value="Genomic_DNA"/>
</dbReference>
<feature type="transmembrane region" description="Helical" evidence="7">
    <location>
        <begin position="177"/>
        <end position="199"/>
    </location>
</feature>
<feature type="transmembrane region" description="Helical" evidence="7">
    <location>
        <begin position="417"/>
        <end position="434"/>
    </location>
</feature>
<evidence type="ECO:0000313" key="12">
    <source>
        <dbReference type="Proteomes" id="UP000470876"/>
    </source>
</evidence>
<dbReference type="PROSITE" id="PS50850">
    <property type="entry name" value="MFS"/>
    <property type="match status" value="1"/>
</dbReference>
<accession>A0A6P1DBD8</accession>
<sequence>MDITTGISPDLRDTPPRATTRDWIGLAVLALALLLLAVDATVLDIAVPAISADLAPSTTQLLWIIDVYSFVLAGLLVVMGNLGDRIGRRTLLLIGAAGFGLASLLAAWAVSPEMLIAARVLQGITGATLMPATLGLIRSMFHDPRQRTFAIGVWGAMAGGGAAAGPLLGGWLLEHYWWGSVFLVNMPIMLALIALGPLLIPESKDPNPGRFDIPSAVLSMLALVPFVYAVKEIAAHGLSPATLVAAVVGVSAGVLFVRRQRTLERPMLDLRLFAVPQFRTAVVTNLLAVFALAGVLFFGSQYLQLVLGHSPLQAGMLLLPGMVASVVGSLLAAVLVRWWRPTSVLGGSLALAALGSALFLWLTADAATGMAPFVLGFGLIGTGVGIALTVSSDLVVSSAPAERAGAAAAISETAYETGIALGVAVLGSIVMAVFRNGIDVSALPADAAGTAVESLGGVADLAGQLPAAAGASLLGSAHESFVTGIHLASVGIAGILLVAAVVAFRSRAARS</sequence>
<protein>
    <submittedName>
        <fullName evidence="9">MFS transporter</fullName>
    </submittedName>
</protein>
<keyword evidence="3" id="KW-1003">Cell membrane</keyword>
<evidence type="ECO:0000256" key="4">
    <source>
        <dbReference type="ARBA" id="ARBA00022692"/>
    </source>
</evidence>
<dbReference type="RefSeq" id="WP_163822326.1">
    <property type="nucleotide sequence ID" value="NZ_JAAGUX010000001.1"/>
</dbReference>
<dbReference type="GO" id="GO:0022857">
    <property type="term" value="F:transmembrane transporter activity"/>
    <property type="evidence" value="ECO:0007669"/>
    <property type="project" value="InterPro"/>
</dbReference>
<dbReference type="Proteomes" id="UP000470876">
    <property type="component" value="Unassembled WGS sequence"/>
</dbReference>
<feature type="transmembrane region" description="Helical" evidence="7">
    <location>
        <begin position="318"/>
        <end position="336"/>
    </location>
</feature>
<feature type="transmembrane region" description="Helical" evidence="7">
    <location>
        <begin position="278"/>
        <end position="298"/>
    </location>
</feature>
<evidence type="ECO:0000256" key="2">
    <source>
        <dbReference type="ARBA" id="ARBA00022448"/>
    </source>
</evidence>
<evidence type="ECO:0000313" key="9">
    <source>
        <dbReference type="EMBL" id="NEW46919.1"/>
    </source>
</evidence>
<keyword evidence="5 7" id="KW-1133">Transmembrane helix</keyword>
<dbReference type="InterPro" id="IPR011701">
    <property type="entry name" value="MFS"/>
</dbReference>
<gene>
    <name evidence="9" type="ORF">GV789_21060</name>
    <name evidence="10" type="ORF">GV794_00925</name>
</gene>
<evidence type="ECO:0000256" key="6">
    <source>
        <dbReference type="ARBA" id="ARBA00023136"/>
    </source>
</evidence>
<evidence type="ECO:0000256" key="3">
    <source>
        <dbReference type="ARBA" id="ARBA00022475"/>
    </source>
</evidence>
<dbReference type="InterPro" id="IPR020846">
    <property type="entry name" value="MFS_dom"/>
</dbReference>
<dbReference type="PANTHER" id="PTHR42718">
    <property type="entry name" value="MAJOR FACILITATOR SUPERFAMILY MULTIDRUG TRANSPORTER MFSC"/>
    <property type="match status" value="1"/>
</dbReference>
<evidence type="ECO:0000313" key="10">
    <source>
        <dbReference type="EMBL" id="NEW54235.1"/>
    </source>
</evidence>
<feature type="transmembrane region" description="Helical" evidence="7">
    <location>
        <begin position="116"/>
        <end position="137"/>
    </location>
</feature>
<reference evidence="11 12" key="1">
    <citation type="submission" date="2020-01" db="EMBL/GenBank/DDBJ databases">
        <title>Genetics and antimicrobial susceptibilities of Nocardia species isolated from the soil; a comparison with species isolated from humans.</title>
        <authorList>
            <person name="Carrasco G."/>
            <person name="Monzon S."/>
            <person name="Sansegundo M."/>
            <person name="Garcia E."/>
            <person name="Garrido N."/>
            <person name="Medina M.J."/>
            <person name="Villalon P."/>
            <person name="Ramirez-Arocha A.C."/>
            <person name="Jimenez P."/>
            <person name="Cuesta I."/>
            <person name="Valdezate S."/>
        </authorList>
    </citation>
    <scope>NUCLEOTIDE SEQUENCE [LARGE SCALE GENOMIC DNA]</scope>
    <source>
        <strain evidence="9 11">CNM20110639</strain>
        <strain evidence="10 12">CNM20110649</strain>
    </source>
</reference>